<dbReference type="EMBL" id="QOWE01000014">
    <property type="protein sequence ID" value="RCR68285.1"/>
    <property type="molecule type" value="Genomic_DNA"/>
</dbReference>
<gene>
    <name evidence="1" type="ORF">DUE52_17980</name>
</gene>
<accession>A0A368JLW5</accession>
<dbReference type="AlphaFoldDB" id="A0A368JLW5"/>
<organism evidence="1 2">
    <name type="scientific">Larkinella punicea</name>
    <dbReference type="NCBI Taxonomy" id="2315727"/>
    <lineage>
        <taxon>Bacteria</taxon>
        <taxon>Pseudomonadati</taxon>
        <taxon>Bacteroidota</taxon>
        <taxon>Cytophagia</taxon>
        <taxon>Cytophagales</taxon>
        <taxon>Spirosomataceae</taxon>
        <taxon>Larkinella</taxon>
    </lineage>
</organism>
<protein>
    <submittedName>
        <fullName evidence="1">Uncharacterized protein</fullName>
    </submittedName>
</protein>
<comment type="caution">
    <text evidence="1">The sequence shown here is derived from an EMBL/GenBank/DDBJ whole genome shotgun (WGS) entry which is preliminary data.</text>
</comment>
<sequence length="196" mass="23225">MPRKEPRVNREIIADYGWYTSLLEDRKTIDTPVIYVRNNKDSHAAWKYQSVYASMEPIGQVYFGVEVKTKNPKRFKFRLTCHHLTEEPFFRFDSSGQPHWNRSSKVNFKEEMVSTPHFQKFTDEGIMIAYKTEKLLDENESLALEDISMCVIHFCHESNMRLNEDDFPTISLILDEQISLFEPEPEGDPTRKFKYE</sequence>
<name>A0A368JLW5_9BACT</name>
<dbReference type="Proteomes" id="UP000253383">
    <property type="component" value="Unassembled WGS sequence"/>
</dbReference>
<keyword evidence="2" id="KW-1185">Reference proteome</keyword>
<evidence type="ECO:0000313" key="1">
    <source>
        <dbReference type="EMBL" id="RCR68285.1"/>
    </source>
</evidence>
<proteinExistence type="predicted"/>
<reference evidence="1 2" key="1">
    <citation type="submission" date="2018-07" db="EMBL/GenBank/DDBJ databases">
        <title>Genome analysis of Larkinella rosea.</title>
        <authorList>
            <person name="Zhou Z."/>
            <person name="Wang G."/>
        </authorList>
    </citation>
    <scope>NUCLEOTIDE SEQUENCE [LARGE SCALE GENOMIC DNA]</scope>
    <source>
        <strain evidence="2">zzj9</strain>
    </source>
</reference>
<dbReference type="RefSeq" id="WP_114407416.1">
    <property type="nucleotide sequence ID" value="NZ_QOWE01000014.1"/>
</dbReference>
<dbReference type="OrthoDB" id="945889at2"/>
<evidence type="ECO:0000313" key="2">
    <source>
        <dbReference type="Proteomes" id="UP000253383"/>
    </source>
</evidence>